<dbReference type="Proteomes" id="UP001499984">
    <property type="component" value="Unassembled WGS sequence"/>
</dbReference>
<sequence>MSGFESVAALVELFGLREDPSFPSHLLVIQYDGMGGLISLDMSDRDAHGEAPVVSWDPGSDARGGPEQLAEDFGTYVLRECARALGRASVSNRLLRGGDECIGSNTVRSEERS</sequence>
<dbReference type="RefSeq" id="WP_345018859.1">
    <property type="nucleotide sequence ID" value="NZ_BAAAZY010000023.1"/>
</dbReference>
<gene>
    <name evidence="1" type="ORF">GCM10022233_68560</name>
</gene>
<dbReference type="InterPro" id="IPR037883">
    <property type="entry name" value="Knr4/Smi1-like_sf"/>
</dbReference>
<proteinExistence type="predicted"/>
<dbReference type="SUPFAM" id="SSF160631">
    <property type="entry name" value="SMI1/KNR4-like"/>
    <property type="match status" value="1"/>
</dbReference>
<dbReference type="EMBL" id="BAAAZY010000023">
    <property type="protein sequence ID" value="GAA4079189.1"/>
    <property type="molecule type" value="Genomic_DNA"/>
</dbReference>
<name>A0ABP7W1S0_9ACTN</name>
<evidence type="ECO:0000313" key="2">
    <source>
        <dbReference type="Proteomes" id="UP001499984"/>
    </source>
</evidence>
<evidence type="ECO:0000313" key="1">
    <source>
        <dbReference type="EMBL" id="GAA4079189.1"/>
    </source>
</evidence>
<organism evidence="1 2">
    <name type="scientific">Streptomyces shaanxiensis</name>
    <dbReference type="NCBI Taxonomy" id="653357"/>
    <lineage>
        <taxon>Bacteria</taxon>
        <taxon>Bacillati</taxon>
        <taxon>Actinomycetota</taxon>
        <taxon>Actinomycetes</taxon>
        <taxon>Kitasatosporales</taxon>
        <taxon>Streptomycetaceae</taxon>
        <taxon>Streptomyces</taxon>
    </lineage>
</organism>
<accession>A0ABP7W1S0</accession>
<reference evidence="2" key="1">
    <citation type="journal article" date="2019" name="Int. J. Syst. Evol. Microbiol.">
        <title>The Global Catalogue of Microorganisms (GCM) 10K type strain sequencing project: providing services to taxonomists for standard genome sequencing and annotation.</title>
        <authorList>
            <consortium name="The Broad Institute Genomics Platform"/>
            <consortium name="The Broad Institute Genome Sequencing Center for Infectious Disease"/>
            <person name="Wu L."/>
            <person name="Ma J."/>
        </authorList>
    </citation>
    <scope>NUCLEOTIDE SEQUENCE [LARGE SCALE GENOMIC DNA]</scope>
    <source>
        <strain evidence="2">JCM 16925</strain>
    </source>
</reference>
<dbReference type="Gene3D" id="3.40.1580.10">
    <property type="entry name" value="SMI1/KNR4-like"/>
    <property type="match status" value="1"/>
</dbReference>
<comment type="caution">
    <text evidence="1">The sequence shown here is derived from an EMBL/GenBank/DDBJ whole genome shotgun (WGS) entry which is preliminary data.</text>
</comment>
<keyword evidence="2" id="KW-1185">Reference proteome</keyword>
<protein>
    <submittedName>
        <fullName evidence="1">Uncharacterized protein</fullName>
    </submittedName>
</protein>